<feature type="compositionally biased region" description="Basic and acidic residues" evidence="1">
    <location>
        <begin position="251"/>
        <end position="286"/>
    </location>
</feature>
<dbReference type="AlphaFoldDB" id="A0A8H3F4M0"/>
<sequence length="286" mass="30932">MAHNTPDDTSADTPIDTPVAPDFPGQTYRDRSSSPNSDDSDSGPKKAIPRRPNNEPSQSPTEIDPSAGPIPPFYVHPANLIPNPFRPPPLGTPGVNPFKGLPVPPKPGIDRRDLRPTTAQGVSPPSRPPTRGPAAGGGSDTAQAGDPPRRTSGPSAPGRPSAKRTAEGEGSNSAQAGSSTQSIAGIIPPRHPSPPLGSLTHTTSDLHPSGPDGKSQKRRPPKKHKPKPRRPYVRVADRERIVTEPARNTRQQRERVEFGFGDLDRFERRRREERKAEREREKKSES</sequence>
<dbReference type="EMBL" id="CAJPDR010000086">
    <property type="protein sequence ID" value="CAF9915917.1"/>
    <property type="molecule type" value="Genomic_DNA"/>
</dbReference>
<keyword evidence="3" id="KW-1185">Reference proteome</keyword>
<gene>
    <name evidence="2" type="ORF">ALECFALPRED_010378</name>
</gene>
<comment type="caution">
    <text evidence="2">The sequence shown here is derived from an EMBL/GenBank/DDBJ whole genome shotgun (WGS) entry which is preliminary data.</text>
</comment>
<organism evidence="2 3">
    <name type="scientific">Alectoria fallacina</name>
    <dbReference type="NCBI Taxonomy" id="1903189"/>
    <lineage>
        <taxon>Eukaryota</taxon>
        <taxon>Fungi</taxon>
        <taxon>Dikarya</taxon>
        <taxon>Ascomycota</taxon>
        <taxon>Pezizomycotina</taxon>
        <taxon>Lecanoromycetes</taxon>
        <taxon>OSLEUM clade</taxon>
        <taxon>Lecanoromycetidae</taxon>
        <taxon>Lecanorales</taxon>
        <taxon>Lecanorineae</taxon>
        <taxon>Parmeliaceae</taxon>
        <taxon>Alectoria</taxon>
    </lineage>
</organism>
<protein>
    <submittedName>
        <fullName evidence="2">Uncharacterized protein</fullName>
    </submittedName>
</protein>
<name>A0A8H3F4M0_9LECA</name>
<proteinExistence type="predicted"/>
<dbReference type="Proteomes" id="UP000664203">
    <property type="component" value="Unassembled WGS sequence"/>
</dbReference>
<evidence type="ECO:0000313" key="3">
    <source>
        <dbReference type="Proteomes" id="UP000664203"/>
    </source>
</evidence>
<feature type="compositionally biased region" description="Basic residues" evidence="1">
    <location>
        <begin position="216"/>
        <end position="232"/>
    </location>
</feature>
<feature type="region of interest" description="Disordered" evidence="1">
    <location>
        <begin position="1"/>
        <end position="286"/>
    </location>
</feature>
<evidence type="ECO:0000256" key="1">
    <source>
        <dbReference type="SAM" id="MobiDB-lite"/>
    </source>
</evidence>
<dbReference type="OrthoDB" id="10559873at2759"/>
<feature type="compositionally biased region" description="Polar residues" evidence="1">
    <location>
        <begin position="170"/>
        <end position="183"/>
    </location>
</feature>
<reference evidence="2" key="1">
    <citation type="submission" date="2021-03" db="EMBL/GenBank/DDBJ databases">
        <authorList>
            <person name="Tagirdzhanova G."/>
        </authorList>
    </citation>
    <scope>NUCLEOTIDE SEQUENCE</scope>
</reference>
<accession>A0A8H3F4M0</accession>
<evidence type="ECO:0000313" key="2">
    <source>
        <dbReference type="EMBL" id="CAF9915917.1"/>
    </source>
</evidence>